<dbReference type="Proteomes" id="UP000694018">
    <property type="component" value="Plasmid pB12E5"/>
</dbReference>
<evidence type="ECO:0000313" key="3">
    <source>
        <dbReference type="Proteomes" id="UP000694018"/>
    </source>
</evidence>
<dbReference type="Proteomes" id="UP000694018">
    <property type="component" value="Chromosome"/>
</dbReference>
<dbReference type="OrthoDB" id="381066at2157"/>
<sequence>MKVIKPETDEVLIINNSEELKRRLKMRIVKVNGKICAVMESPEDIDHFVRLLNADEEEFEKVLEEEMRKRERD</sequence>
<dbReference type="KEGG" id="sshi:J5U23_02924"/>
<geneLocation type="plasmid" evidence="1 3">
    <name>pB12E5</name>
</geneLocation>
<gene>
    <name evidence="2" type="ORF">J5U23_02924</name>
    <name evidence="1" type="ORF">J5U23_p2924</name>
</gene>
<keyword evidence="1" id="KW-0614">Plasmid</keyword>
<dbReference type="AlphaFoldDB" id="A0A8F5BRA8"/>
<dbReference type="KEGG" id="sshi:J5U23_p2924"/>
<accession>A0A8F5BRA8</accession>
<dbReference type="EMBL" id="CP077716">
    <property type="protein sequence ID" value="QXJ27142.1"/>
    <property type="molecule type" value="Genomic_DNA"/>
</dbReference>
<reference evidence="2" key="1">
    <citation type="journal article" date="2021" name="Environ. Microbiol.">
        <title>New insights into the diversity and evolution of the archaeal mobilome from three complete genomes of Saccharolobus shibatae.</title>
        <authorList>
            <person name="Medvedeva S."/>
            <person name="Brandt D."/>
            <person name="Cvirkaite-Krupovic V."/>
            <person name="Liu Y."/>
            <person name="Severinov K."/>
            <person name="Ishino S."/>
            <person name="Ishino Y."/>
            <person name="Prangishvili D."/>
            <person name="Kalinowski J."/>
            <person name="Krupovic M."/>
        </authorList>
    </citation>
    <scope>NUCLEOTIDE SEQUENCE</scope>
    <source>
        <strain evidence="2">B12</strain>
        <plasmid evidence="1">pB12E5</plasmid>
    </source>
</reference>
<dbReference type="GeneID" id="65564397"/>
<dbReference type="RefSeq" id="WP_218265775.1">
    <property type="nucleotide sequence ID" value="NZ_CP077716.1"/>
</dbReference>
<proteinExistence type="predicted"/>
<protein>
    <submittedName>
        <fullName evidence="2">Uncharacterized protein</fullName>
    </submittedName>
</protein>
<evidence type="ECO:0000313" key="2">
    <source>
        <dbReference type="EMBL" id="QXJ30035.1"/>
    </source>
</evidence>
<name>A0A8F5BRA8_SACSH</name>
<organism evidence="2 3">
    <name type="scientific">Saccharolobus shibatae (strain ATCC 51178 / DSM 5389 / JCM 8931 / NBRC 15437 / B12)</name>
    <name type="common">Sulfolobus shibatae</name>
    <dbReference type="NCBI Taxonomy" id="523848"/>
    <lineage>
        <taxon>Archaea</taxon>
        <taxon>Thermoproteota</taxon>
        <taxon>Thermoprotei</taxon>
        <taxon>Sulfolobales</taxon>
        <taxon>Sulfolobaceae</taxon>
        <taxon>Saccharolobus</taxon>
    </lineage>
</organism>
<dbReference type="EMBL" id="CP077717">
    <property type="protein sequence ID" value="QXJ30035.1"/>
    <property type="molecule type" value="Genomic_DNA"/>
</dbReference>
<evidence type="ECO:0000313" key="1">
    <source>
        <dbReference type="EMBL" id="QXJ27142.1"/>
    </source>
</evidence>